<dbReference type="EMBL" id="CP036275">
    <property type="protein sequence ID" value="QDU37337.1"/>
    <property type="molecule type" value="Genomic_DNA"/>
</dbReference>
<keyword evidence="2" id="KW-1185">Reference proteome</keyword>
<dbReference type="AlphaFoldDB" id="A0A517Z4I4"/>
<dbReference type="RefSeq" id="WP_145368113.1">
    <property type="nucleotide sequence ID" value="NZ_CP036275.1"/>
</dbReference>
<reference evidence="1 2" key="1">
    <citation type="submission" date="2019-02" db="EMBL/GenBank/DDBJ databases">
        <title>Deep-cultivation of Planctomycetes and their phenomic and genomic characterization uncovers novel biology.</title>
        <authorList>
            <person name="Wiegand S."/>
            <person name="Jogler M."/>
            <person name="Boedeker C."/>
            <person name="Pinto D."/>
            <person name="Vollmers J."/>
            <person name="Rivas-Marin E."/>
            <person name="Kohn T."/>
            <person name="Peeters S.H."/>
            <person name="Heuer A."/>
            <person name="Rast P."/>
            <person name="Oberbeckmann S."/>
            <person name="Bunk B."/>
            <person name="Jeske O."/>
            <person name="Meyerdierks A."/>
            <person name="Storesund J.E."/>
            <person name="Kallscheuer N."/>
            <person name="Luecker S."/>
            <person name="Lage O.M."/>
            <person name="Pohl T."/>
            <person name="Merkel B.J."/>
            <person name="Hornburger P."/>
            <person name="Mueller R.-W."/>
            <person name="Bruemmer F."/>
            <person name="Labrenz M."/>
            <person name="Spormann A.M."/>
            <person name="Op den Camp H."/>
            <person name="Overmann J."/>
            <person name="Amann R."/>
            <person name="Jetten M.S.M."/>
            <person name="Mascher T."/>
            <person name="Medema M.H."/>
            <person name="Devos D.P."/>
            <person name="Kaster A.-K."/>
            <person name="Ovreas L."/>
            <person name="Rohde M."/>
            <person name="Galperin M.Y."/>
            <person name="Jogler C."/>
        </authorList>
    </citation>
    <scope>NUCLEOTIDE SEQUENCE [LARGE SCALE GENOMIC DNA]</scope>
    <source>
        <strain evidence="1 2">Mal4</strain>
    </source>
</reference>
<dbReference type="OrthoDB" id="263988at2"/>
<evidence type="ECO:0000313" key="1">
    <source>
        <dbReference type="EMBL" id="QDU37337.1"/>
    </source>
</evidence>
<name>A0A517Z4I4_9PLAN</name>
<evidence type="ECO:0000313" key="2">
    <source>
        <dbReference type="Proteomes" id="UP000320496"/>
    </source>
</evidence>
<dbReference type="Gene3D" id="2.120.10.10">
    <property type="match status" value="1"/>
</dbReference>
<organism evidence="1 2">
    <name type="scientific">Maioricimonas rarisocia</name>
    <dbReference type="NCBI Taxonomy" id="2528026"/>
    <lineage>
        <taxon>Bacteria</taxon>
        <taxon>Pseudomonadati</taxon>
        <taxon>Planctomycetota</taxon>
        <taxon>Planctomycetia</taxon>
        <taxon>Planctomycetales</taxon>
        <taxon>Planctomycetaceae</taxon>
        <taxon>Maioricimonas</taxon>
    </lineage>
</organism>
<dbReference type="InterPro" id="IPR036278">
    <property type="entry name" value="Sialidase_sf"/>
</dbReference>
<sequence length="418" mass="47047">MIDRRRFLGTSAVAGISWLSLPAIPVFGAESQRPAAKSGPEYEVDRHVAARLFDGERCWCHPRAGIVPGAGHNGAPRVVMTMNTLHLEGSDVFKGMYSLYTDDLGKTWTEPTARESLAPRTEVIDGVERPVAVSDFWPGWHKQTKTLLGTGHTVVYTPDWKVRNPRPRHTSYSIYDPASDKWSDWQKMEMPASDEFADSGAGCVQRYDLPDGDILLPIYYRPPGKNSRVTVARCAFDGKVLSYVEHGNTLSVDDNTRGLHEPSIARLGDTFYLTIRNDKTAFVTRSEDGLQYEPMRKWTFEDGSELGSYNTQAHWVTHDDVLYLVYTRRGANNDHVFRHRAPLFMGQVDPERMCVIRDTEQILVPERGARLGNFGVTDISPDETWVTVAEWMQPRGVEKHGSDGSVFVAEIEWVVGRS</sequence>
<protein>
    <recommendedName>
        <fullName evidence="3">Sialidase domain-containing protein</fullName>
    </recommendedName>
</protein>
<dbReference type="CDD" id="cd15482">
    <property type="entry name" value="Sialidase_non-viral"/>
    <property type="match status" value="1"/>
</dbReference>
<dbReference type="Proteomes" id="UP000320496">
    <property type="component" value="Chromosome"/>
</dbReference>
<evidence type="ECO:0008006" key="3">
    <source>
        <dbReference type="Google" id="ProtNLM"/>
    </source>
</evidence>
<proteinExistence type="predicted"/>
<dbReference type="SUPFAM" id="SSF50939">
    <property type="entry name" value="Sialidases"/>
    <property type="match status" value="1"/>
</dbReference>
<dbReference type="KEGG" id="mri:Mal4_16470"/>
<gene>
    <name evidence="1" type="ORF">Mal4_16470</name>
</gene>
<accession>A0A517Z4I4</accession>